<dbReference type="EMBL" id="CAACVS010000216">
    <property type="protein sequence ID" value="VEU39339.1"/>
    <property type="molecule type" value="Genomic_DNA"/>
</dbReference>
<gene>
    <name evidence="1" type="ORF">PSNMU_V1.4_AUG-EV-PASAV3_0061860</name>
</gene>
<reference evidence="1 2" key="1">
    <citation type="submission" date="2019-01" db="EMBL/GenBank/DDBJ databases">
        <authorList>
            <person name="Ferrante I. M."/>
        </authorList>
    </citation>
    <scope>NUCLEOTIDE SEQUENCE [LARGE SCALE GENOMIC DNA]</scope>
    <source>
        <strain evidence="1 2">B856</strain>
    </source>
</reference>
<evidence type="ECO:0000313" key="1">
    <source>
        <dbReference type="EMBL" id="VEU39339.1"/>
    </source>
</evidence>
<keyword evidence="2" id="KW-1185">Reference proteome</keyword>
<dbReference type="Proteomes" id="UP000291116">
    <property type="component" value="Unassembled WGS sequence"/>
</dbReference>
<name>A0A448ZBD1_9STRA</name>
<sequence length="103" mass="11767">MSLCALTIPLAPRCHLCNLRVGVVFGFILSTTKDDAHHSFGLCNSRIPRRIAPREIRHPCTTLATWREKRDQSLALGKPRSMFQYWLFTVRVPRGACFPEKIS</sequence>
<organism evidence="1 2">
    <name type="scientific">Pseudo-nitzschia multistriata</name>
    <dbReference type="NCBI Taxonomy" id="183589"/>
    <lineage>
        <taxon>Eukaryota</taxon>
        <taxon>Sar</taxon>
        <taxon>Stramenopiles</taxon>
        <taxon>Ochrophyta</taxon>
        <taxon>Bacillariophyta</taxon>
        <taxon>Bacillariophyceae</taxon>
        <taxon>Bacillariophycidae</taxon>
        <taxon>Bacillariales</taxon>
        <taxon>Bacillariaceae</taxon>
        <taxon>Pseudo-nitzschia</taxon>
    </lineage>
</organism>
<accession>A0A448ZBD1</accession>
<dbReference type="AlphaFoldDB" id="A0A448ZBD1"/>
<proteinExistence type="predicted"/>
<protein>
    <submittedName>
        <fullName evidence="1">Uncharacterized protein</fullName>
    </submittedName>
</protein>
<evidence type="ECO:0000313" key="2">
    <source>
        <dbReference type="Proteomes" id="UP000291116"/>
    </source>
</evidence>